<protein>
    <submittedName>
        <fullName evidence="7">Uncharacterized protein</fullName>
    </submittedName>
</protein>
<dbReference type="PANTHER" id="PTHR10131:SF94">
    <property type="entry name" value="TNF RECEPTOR-ASSOCIATED FACTOR 4"/>
    <property type="match status" value="1"/>
</dbReference>
<evidence type="ECO:0000313" key="8">
    <source>
        <dbReference type="EMBL" id="CAF3537612.1"/>
    </source>
</evidence>
<accession>A0A815GEM7</accession>
<name>A0A815GEM7_9BILA</name>
<evidence type="ECO:0000313" key="9">
    <source>
        <dbReference type="Proteomes" id="UP000663891"/>
    </source>
</evidence>
<keyword evidence="3" id="KW-0862">Zinc</keyword>
<dbReference type="Proteomes" id="UP000663881">
    <property type="component" value="Unassembled WGS sequence"/>
</dbReference>
<dbReference type="AlphaFoldDB" id="A0A815GEM7"/>
<dbReference type="InterPro" id="IPR013010">
    <property type="entry name" value="Znf_SIAH"/>
</dbReference>
<dbReference type="Pfam" id="PF13923">
    <property type="entry name" value="zf-C3HC4_2"/>
    <property type="match status" value="1"/>
</dbReference>
<evidence type="ECO:0000256" key="2">
    <source>
        <dbReference type="ARBA" id="ARBA00022771"/>
    </source>
</evidence>
<evidence type="ECO:0000259" key="5">
    <source>
        <dbReference type="PROSITE" id="PS50089"/>
    </source>
</evidence>
<dbReference type="PROSITE" id="PS50089">
    <property type="entry name" value="ZF_RING_2"/>
    <property type="match status" value="1"/>
</dbReference>
<dbReference type="OrthoDB" id="9049620at2759"/>
<reference evidence="7" key="1">
    <citation type="submission" date="2021-02" db="EMBL/GenBank/DDBJ databases">
        <authorList>
            <person name="Nowell W R."/>
        </authorList>
    </citation>
    <scope>NUCLEOTIDE SEQUENCE</scope>
</reference>
<dbReference type="Gene3D" id="3.30.40.10">
    <property type="entry name" value="Zinc/RING finger domain, C3HC4 (zinc finger)"/>
    <property type="match status" value="2"/>
</dbReference>
<sequence>MASTNDVGLAPDRVRNPSGTHLEDLNCLICHNILWKPVACQQCKAYFCSACIRKWLTDGRIDCPLGRETYIERACSRLVNTPLSKLQIACIYESNGCREILPYEAVEKHETQCGYQPQQCPGCLLSFSKNEIETHISGCELIESTCDDCKIVYKRCDASQTHTDIICVKEQFRQYRCQSQEEMRQLQKQFRQYRCQTEDKFEELKEDLEKLRRDYSANTVKVAQSITKIIQQHQFATPGTYEALDCKGRRCIKCGQCRDWYFTGDTETWKWIRDYKNWTGEDRNRWRSDHVYDGFKRRDGGTCGPQQRATPVGQISRNFLIAGEEQLARQRAPGDQQSVVSSGARGYQERTISRSFITGDHERSSDYHYCLCEDNTIA</sequence>
<evidence type="ECO:0000256" key="3">
    <source>
        <dbReference type="ARBA" id="ARBA00022833"/>
    </source>
</evidence>
<dbReference type="Proteomes" id="UP000663891">
    <property type="component" value="Unassembled WGS sequence"/>
</dbReference>
<feature type="domain" description="RING-type" evidence="5">
    <location>
        <begin position="27"/>
        <end position="67"/>
    </location>
</feature>
<keyword evidence="2 4" id="KW-0863">Zinc-finger</keyword>
<evidence type="ECO:0000259" key="6">
    <source>
        <dbReference type="PROSITE" id="PS51081"/>
    </source>
</evidence>
<organism evidence="7 9">
    <name type="scientific">Adineta steineri</name>
    <dbReference type="NCBI Taxonomy" id="433720"/>
    <lineage>
        <taxon>Eukaryota</taxon>
        <taxon>Metazoa</taxon>
        <taxon>Spiralia</taxon>
        <taxon>Gnathifera</taxon>
        <taxon>Rotifera</taxon>
        <taxon>Eurotatoria</taxon>
        <taxon>Bdelloidea</taxon>
        <taxon>Adinetida</taxon>
        <taxon>Adinetidae</taxon>
        <taxon>Adineta</taxon>
    </lineage>
</organism>
<evidence type="ECO:0000256" key="1">
    <source>
        <dbReference type="ARBA" id="ARBA00022723"/>
    </source>
</evidence>
<dbReference type="GO" id="GO:0008270">
    <property type="term" value="F:zinc ion binding"/>
    <property type="evidence" value="ECO:0007669"/>
    <property type="project" value="UniProtKB-KW"/>
</dbReference>
<feature type="domain" description="SIAH-type" evidence="6">
    <location>
        <begin position="85"/>
        <end position="141"/>
    </location>
</feature>
<dbReference type="EMBL" id="CAJNON010000625">
    <property type="protein sequence ID" value="CAF1337660.1"/>
    <property type="molecule type" value="Genomic_DNA"/>
</dbReference>
<keyword evidence="1" id="KW-0479">Metal-binding</keyword>
<evidence type="ECO:0000313" key="7">
    <source>
        <dbReference type="EMBL" id="CAF1337660.1"/>
    </source>
</evidence>
<dbReference type="InterPro" id="IPR001841">
    <property type="entry name" value="Znf_RING"/>
</dbReference>
<dbReference type="EMBL" id="CAJOAY010000102">
    <property type="protein sequence ID" value="CAF3537612.1"/>
    <property type="molecule type" value="Genomic_DNA"/>
</dbReference>
<dbReference type="SUPFAM" id="SSF49599">
    <property type="entry name" value="TRAF domain-like"/>
    <property type="match status" value="1"/>
</dbReference>
<dbReference type="PANTHER" id="PTHR10131">
    <property type="entry name" value="TNF RECEPTOR ASSOCIATED FACTOR"/>
    <property type="match status" value="1"/>
</dbReference>
<proteinExistence type="predicted"/>
<dbReference type="PROSITE" id="PS51081">
    <property type="entry name" value="ZF_SIAH"/>
    <property type="match status" value="1"/>
</dbReference>
<dbReference type="SUPFAM" id="SSF57850">
    <property type="entry name" value="RING/U-box"/>
    <property type="match status" value="1"/>
</dbReference>
<dbReference type="InterPro" id="IPR013083">
    <property type="entry name" value="Znf_RING/FYVE/PHD"/>
</dbReference>
<evidence type="ECO:0000256" key="4">
    <source>
        <dbReference type="PROSITE-ProRule" id="PRU00455"/>
    </source>
</evidence>
<gene>
    <name evidence="8" type="ORF">OKA104_LOCUS3430</name>
    <name evidence="7" type="ORF">VCS650_LOCUS33041</name>
</gene>
<comment type="caution">
    <text evidence="7">The sequence shown here is derived from an EMBL/GenBank/DDBJ whole genome shotgun (WGS) entry which is preliminary data.</text>
</comment>